<reference evidence="8 9" key="1">
    <citation type="submission" date="2023-10" db="EMBL/GenBank/DDBJ databases">
        <title>Chromosome-scale genome assembly provides insights into flower coloration mechanisms of Canna indica.</title>
        <authorList>
            <person name="Li C."/>
        </authorList>
    </citation>
    <scope>NUCLEOTIDE SEQUENCE [LARGE SCALE GENOMIC DNA]</scope>
    <source>
        <tissue evidence="8">Flower</tissue>
    </source>
</reference>
<dbReference type="GO" id="GO:0019139">
    <property type="term" value="F:cytokinin dehydrogenase activity"/>
    <property type="evidence" value="ECO:0007669"/>
    <property type="project" value="InterPro"/>
</dbReference>
<dbReference type="Gene3D" id="3.40.462.10">
    <property type="entry name" value="FAD-linked oxidases, C-terminal domain"/>
    <property type="match status" value="1"/>
</dbReference>
<evidence type="ECO:0000256" key="3">
    <source>
        <dbReference type="ARBA" id="ARBA00022630"/>
    </source>
</evidence>
<dbReference type="InterPro" id="IPR016170">
    <property type="entry name" value="Cytok_DH_C_sf"/>
</dbReference>
<dbReference type="SUPFAM" id="SSF55103">
    <property type="entry name" value="FAD-linked oxidases, C-terminal domain"/>
    <property type="match status" value="1"/>
</dbReference>
<evidence type="ECO:0000256" key="5">
    <source>
        <dbReference type="ARBA" id="ARBA00023002"/>
    </source>
</evidence>
<evidence type="ECO:0000313" key="8">
    <source>
        <dbReference type="EMBL" id="WOL14187.1"/>
    </source>
</evidence>
<gene>
    <name evidence="8" type="ORF">Cni_G22967</name>
</gene>
<proteinExistence type="inferred from homology"/>
<dbReference type="InterPro" id="IPR016164">
    <property type="entry name" value="FAD-linked_Oxase-like_C"/>
</dbReference>
<dbReference type="AlphaFoldDB" id="A0AAQ3KS86"/>
<evidence type="ECO:0000313" key="9">
    <source>
        <dbReference type="Proteomes" id="UP001327560"/>
    </source>
</evidence>
<keyword evidence="9" id="KW-1185">Reference proteome</keyword>
<dbReference type="PANTHER" id="PTHR13878:SF53">
    <property type="entry name" value="CYTOKININ DEHYDROGENASE 6"/>
    <property type="match status" value="1"/>
</dbReference>
<keyword evidence="5" id="KW-0560">Oxidoreductase</keyword>
<keyword evidence="3" id="KW-0285">Flavoprotein</keyword>
<name>A0AAQ3KS86_9LILI</name>
<sequence length="226" mass="25366">MPQAWPGAVAPKSWTDYLHLRIAGISGQAFWHGPQISNVHQLEIVTGKGEVLNCSNEEKCRSLPCCSRRPRRKASLGSLPEQGLPLNQLQRCPNLHASSIGPGDADIHEGDLRLVDYIEGFVIINRTGLLNNRRSSFNPQDPVQASQFDSDGRILFCLEMTKNFNQDEADDINMVQELQVWVGGSAPMAEPLRTEIENQRLREGGLWQDPHRQQQRPHPLVLPQPI</sequence>
<evidence type="ECO:0000259" key="7">
    <source>
        <dbReference type="Pfam" id="PF09265"/>
    </source>
</evidence>
<dbReference type="PANTHER" id="PTHR13878">
    <property type="entry name" value="GULONOLACTONE OXIDASE"/>
    <property type="match status" value="1"/>
</dbReference>
<evidence type="ECO:0000256" key="2">
    <source>
        <dbReference type="ARBA" id="ARBA00005466"/>
    </source>
</evidence>
<dbReference type="Pfam" id="PF09265">
    <property type="entry name" value="Cytokin-bind"/>
    <property type="match status" value="1"/>
</dbReference>
<dbReference type="Proteomes" id="UP001327560">
    <property type="component" value="Chromosome 7"/>
</dbReference>
<feature type="region of interest" description="Disordered" evidence="6">
    <location>
        <begin position="207"/>
        <end position="226"/>
    </location>
</feature>
<feature type="domain" description="Cytokinin dehydrogenase 1 FAD/cytokinin binding" evidence="7">
    <location>
        <begin position="113"/>
        <end position="175"/>
    </location>
</feature>
<comment type="similarity">
    <text evidence="2">Belongs to the oxygen-dependent FAD-linked oxidoreductase family.</text>
</comment>
<dbReference type="EMBL" id="CP136896">
    <property type="protein sequence ID" value="WOL14187.1"/>
    <property type="molecule type" value="Genomic_DNA"/>
</dbReference>
<organism evidence="8 9">
    <name type="scientific">Canna indica</name>
    <name type="common">Indian-shot</name>
    <dbReference type="NCBI Taxonomy" id="4628"/>
    <lineage>
        <taxon>Eukaryota</taxon>
        <taxon>Viridiplantae</taxon>
        <taxon>Streptophyta</taxon>
        <taxon>Embryophyta</taxon>
        <taxon>Tracheophyta</taxon>
        <taxon>Spermatophyta</taxon>
        <taxon>Magnoliopsida</taxon>
        <taxon>Liliopsida</taxon>
        <taxon>Zingiberales</taxon>
        <taxon>Cannaceae</taxon>
        <taxon>Canna</taxon>
    </lineage>
</organism>
<accession>A0AAQ3KS86</accession>
<dbReference type="GO" id="GO:0009690">
    <property type="term" value="P:cytokinin metabolic process"/>
    <property type="evidence" value="ECO:0007669"/>
    <property type="project" value="InterPro"/>
</dbReference>
<comment type="cofactor">
    <cofactor evidence="1">
        <name>FAD</name>
        <dbReference type="ChEBI" id="CHEBI:57692"/>
    </cofactor>
</comment>
<keyword evidence="4" id="KW-0274">FAD</keyword>
<dbReference type="InterPro" id="IPR015345">
    <property type="entry name" value="Cytokinin_DH_FAD/cytokin-bd"/>
</dbReference>
<dbReference type="GO" id="GO:0050660">
    <property type="term" value="F:flavin adenine dinucleotide binding"/>
    <property type="evidence" value="ECO:0007669"/>
    <property type="project" value="InterPro"/>
</dbReference>
<evidence type="ECO:0000256" key="1">
    <source>
        <dbReference type="ARBA" id="ARBA00001974"/>
    </source>
</evidence>
<evidence type="ECO:0000256" key="4">
    <source>
        <dbReference type="ARBA" id="ARBA00022827"/>
    </source>
</evidence>
<protein>
    <submittedName>
        <fullName evidence="8">Cytokinin dehydrogenase 4</fullName>
    </submittedName>
</protein>
<evidence type="ECO:0000256" key="6">
    <source>
        <dbReference type="SAM" id="MobiDB-lite"/>
    </source>
</evidence>
<dbReference type="InterPro" id="IPR050432">
    <property type="entry name" value="FAD-linked_Oxidoreductases_BP"/>
</dbReference>